<dbReference type="GO" id="GO:0008270">
    <property type="term" value="F:zinc ion binding"/>
    <property type="evidence" value="ECO:0007669"/>
    <property type="project" value="InterPro"/>
</dbReference>
<dbReference type="EC" id="4.2.1.1" evidence="2"/>
<keyword evidence="3 7" id="KW-0479">Metal-binding</keyword>
<dbReference type="Gene3D" id="3.40.1050.10">
    <property type="entry name" value="Carbonic anhydrase"/>
    <property type="match status" value="1"/>
</dbReference>
<evidence type="ECO:0000313" key="8">
    <source>
        <dbReference type="EMBL" id="GGK66743.1"/>
    </source>
</evidence>
<proteinExistence type="inferred from homology"/>
<gene>
    <name evidence="8" type="ORF">GCM10007964_07240</name>
</gene>
<evidence type="ECO:0000313" key="9">
    <source>
        <dbReference type="Proteomes" id="UP000645217"/>
    </source>
</evidence>
<name>A0A917QST8_9ACTN</name>
<keyword evidence="4 7" id="KW-0862">Zinc</keyword>
<accession>A0A917QST8</accession>
<evidence type="ECO:0000256" key="4">
    <source>
        <dbReference type="ARBA" id="ARBA00022833"/>
    </source>
</evidence>
<feature type="binding site" evidence="7">
    <location>
        <position position="109"/>
    </location>
    <ligand>
        <name>Zn(2+)</name>
        <dbReference type="ChEBI" id="CHEBI:29105"/>
    </ligand>
</feature>
<dbReference type="PANTHER" id="PTHR43175:SF3">
    <property type="entry name" value="CARBON DISULFIDE HYDROLASE"/>
    <property type="match status" value="1"/>
</dbReference>
<evidence type="ECO:0000256" key="3">
    <source>
        <dbReference type="ARBA" id="ARBA00022723"/>
    </source>
</evidence>
<comment type="caution">
    <text evidence="8">The sequence shown here is derived from an EMBL/GenBank/DDBJ whole genome shotgun (WGS) entry which is preliminary data.</text>
</comment>
<reference evidence="8" key="1">
    <citation type="journal article" date="2014" name="Int. J. Syst. Evol. Microbiol.">
        <title>Complete genome sequence of Corynebacterium casei LMG S-19264T (=DSM 44701T), isolated from a smear-ripened cheese.</title>
        <authorList>
            <consortium name="US DOE Joint Genome Institute (JGI-PGF)"/>
            <person name="Walter F."/>
            <person name="Albersmeier A."/>
            <person name="Kalinowski J."/>
            <person name="Ruckert C."/>
        </authorList>
    </citation>
    <scope>NUCLEOTIDE SEQUENCE</scope>
    <source>
        <strain evidence="8">JCM 13064</strain>
    </source>
</reference>
<sequence>MDLSEYEFRSQPWFDQENFQGFNEAIPMKTMVVHCFDPRAADIPDAVAKHFGDEVFPGENVLDENGNRVGHTRTLFSLANAGGRAVDALQAVATMDYLFRFTTVVVVHHSFCGATAFRPDQLINRYRDEHNVDISDAFRRDALTIPHFDESIKYDLALLRSHPAVPRSTKLFGFFYEMNTGELIEIARDVPA</sequence>
<dbReference type="Proteomes" id="UP000645217">
    <property type="component" value="Unassembled WGS sequence"/>
</dbReference>
<evidence type="ECO:0000256" key="1">
    <source>
        <dbReference type="ARBA" id="ARBA00006217"/>
    </source>
</evidence>
<keyword evidence="9" id="KW-1185">Reference proteome</keyword>
<evidence type="ECO:0000256" key="5">
    <source>
        <dbReference type="ARBA" id="ARBA00024993"/>
    </source>
</evidence>
<evidence type="ECO:0000256" key="2">
    <source>
        <dbReference type="ARBA" id="ARBA00012925"/>
    </source>
</evidence>
<comment type="function">
    <text evidence="5">Catalyzes the reversible hydration of carbon dioxide to form bicarbonate.</text>
</comment>
<feature type="binding site" evidence="7">
    <location>
        <position position="112"/>
    </location>
    <ligand>
        <name>Zn(2+)</name>
        <dbReference type="ChEBI" id="CHEBI:29105"/>
    </ligand>
</feature>
<dbReference type="GO" id="GO:0004089">
    <property type="term" value="F:carbonate dehydratase activity"/>
    <property type="evidence" value="ECO:0007669"/>
    <property type="project" value="UniProtKB-EC"/>
</dbReference>
<dbReference type="AlphaFoldDB" id="A0A917QST8"/>
<comment type="catalytic activity">
    <reaction evidence="6">
        <text>hydrogencarbonate + H(+) = CO2 + H2O</text>
        <dbReference type="Rhea" id="RHEA:10748"/>
        <dbReference type="ChEBI" id="CHEBI:15377"/>
        <dbReference type="ChEBI" id="CHEBI:15378"/>
        <dbReference type="ChEBI" id="CHEBI:16526"/>
        <dbReference type="ChEBI" id="CHEBI:17544"/>
        <dbReference type="EC" id="4.2.1.1"/>
    </reaction>
</comment>
<comment type="similarity">
    <text evidence="1">Belongs to the beta-class carbonic anhydrase family.</text>
</comment>
<dbReference type="SUPFAM" id="SSF53056">
    <property type="entry name" value="beta-carbonic anhydrase, cab"/>
    <property type="match status" value="1"/>
</dbReference>
<dbReference type="PANTHER" id="PTHR43175">
    <property type="entry name" value="CARBONIC ANHYDRASE"/>
    <property type="match status" value="1"/>
</dbReference>
<protein>
    <recommendedName>
        <fullName evidence="2">carbonic anhydrase</fullName>
        <ecNumber evidence="2">4.2.1.1</ecNumber>
    </recommendedName>
</protein>
<comment type="cofactor">
    <cofactor evidence="7">
        <name>Zn(2+)</name>
        <dbReference type="ChEBI" id="CHEBI:29105"/>
    </cofactor>
    <text evidence="7">Binds 1 zinc ion per subunit.</text>
</comment>
<dbReference type="InterPro" id="IPR001765">
    <property type="entry name" value="Carbonic_anhydrase"/>
</dbReference>
<reference evidence="8" key="2">
    <citation type="submission" date="2020-09" db="EMBL/GenBank/DDBJ databases">
        <authorList>
            <person name="Sun Q."/>
            <person name="Ohkuma M."/>
        </authorList>
    </citation>
    <scope>NUCLEOTIDE SEQUENCE</scope>
    <source>
        <strain evidence="8">JCM 13064</strain>
    </source>
</reference>
<dbReference type="EMBL" id="BMNT01000003">
    <property type="protein sequence ID" value="GGK66743.1"/>
    <property type="molecule type" value="Genomic_DNA"/>
</dbReference>
<dbReference type="RefSeq" id="WP_189161478.1">
    <property type="nucleotide sequence ID" value="NZ_BMNT01000003.1"/>
</dbReference>
<evidence type="ECO:0000256" key="7">
    <source>
        <dbReference type="PIRSR" id="PIRSR601765-1"/>
    </source>
</evidence>
<organism evidence="8 9">
    <name type="scientific">Sphaerisporangium melleum</name>
    <dbReference type="NCBI Taxonomy" id="321316"/>
    <lineage>
        <taxon>Bacteria</taxon>
        <taxon>Bacillati</taxon>
        <taxon>Actinomycetota</taxon>
        <taxon>Actinomycetes</taxon>
        <taxon>Streptosporangiales</taxon>
        <taxon>Streptosporangiaceae</taxon>
        <taxon>Sphaerisporangium</taxon>
    </lineage>
</organism>
<evidence type="ECO:0000256" key="6">
    <source>
        <dbReference type="ARBA" id="ARBA00048348"/>
    </source>
</evidence>
<dbReference type="InterPro" id="IPR036874">
    <property type="entry name" value="Carbonic_anhydrase_sf"/>
</dbReference>